<gene>
    <name evidence="3" type="ORF">XAT740_LOCUS58665</name>
</gene>
<reference evidence="3" key="1">
    <citation type="submission" date="2021-02" db="EMBL/GenBank/DDBJ databases">
        <authorList>
            <person name="Nowell W R."/>
        </authorList>
    </citation>
    <scope>NUCLEOTIDE SEQUENCE</scope>
</reference>
<dbReference type="AlphaFoldDB" id="A0A816G834"/>
<evidence type="ECO:0000256" key="2">
    <source>
        <dbReference type="SAM" id="SignalP"/>
    </source>
</evidence>
<protein>
    <recommendedName>
        <fullName evidence="5">G-protein coupled receptors family 1 profile domain-containing protein</fullName>
    </recommendedName>
</protein>
<keyword evidence="1" id="KW-0472">Membrane</keyword>
<feature type="transmembrane region" description="Helical" evidence="1">
    <location>
        <begin position="217"/>
        <end position="238"/>
    </location>
</feature>
<feature type="chain" id="PRO_5032927780" description="G-protein coupled receptors family 1 profile domain-containing protein" evidence="2">
    <location>
        <begin position="18"/>
        <end position="258"/>
    </location>
</feature>
<evidence type="ECO:0000313" key="4">
    <source>
        <dbReference type="Proteomes" id="UP000663828"/>
    </source>
</evidence>
<evidence type="ECO:0000313" key="3">
    <source>
        <dbReference type="EMBL" id="CAF1670891.1"/>
    </source>
</evidence>
<proteinExistence type="predicted"/>
<sequence length="258" mass="30741">MFAIKFWFVVITQMNTSIHLTVLEGGCKSIEILLKLFFYCDTWLNACVAVERAFNVYKGVNFNKEKSKYFARWIIFILPFCIMTTIIHEPLYRQIFHYDEREKITDEWIEYFVIDRHTWCTTSYSQSIQDYNTAILFIHVLGPFMANLFSALFIIIQSARRRSEAQKKQTFQQHLREQWNEHKQLVISPFILLLLSTPRLIISLLSGCVDVFSHLWLYLSAYFISFSPSILVFIVFVIPSSSYRKVFKQTLFRIFKRQ</sequence>
<feature type="transmembrane region" description="Helical" evidence="1">
    <location>
        <begin position="185"/>
        <end position="205"/>
    </location>
</feature>
<evidence type="ECO:0008006" key="5">
    <source>
        <dbReference type="Google" id="ProtNLM"/>
    </source>
</evidence>
<keyword evidence="1" id="KW-0812">Transmembrane</keyword>
<keyword evidence="4" id="KW-1185">Reference proteome</keyword>
<dbReference type="Proteomes" id="UP000663828">
    <property type="component" value="Unassembled WGS sequence"/>
</dbReference>
<comment type="caution">
    <text evidence="3">The sequence shown here is derived from an EMBL/GenBank/DDBJ whole genome shotgun (WGS) entry which is preliminary data.</text>
</comment>
<dbReference type="SUPFAM" id="SSF81321">
    <property type="entry name" value="Family A G protein-coupled receptor-like"/>
    <property type="match status" value="1"/>
</dbReference>
<dbReference type="EMBL" id="CAJNOR010012999">
    <property type="protein sequence ID" value="CAF1670891.1"/>
    <property type="molecule type" value="Genomic_DNA"/>
</dbReference>
<keyword evidence="2" id="KW-0732">Signal</keyword>
<feature type="signal peptide" evidence="2">
    <location>
        <begin position="1"/>
        <end position="17"/>
    </location>
</feature>
<organism evidence="3 4">
    <name type="scientific">Adineta ricciae</name>
    <name type="common">Rotifer</name>
    <dbReference type="NCBI Taxonomy" id="249248"/>
    <lineage>
        <taxon>Eukaryota</taxon>
        <taxon>Metazoa</taxon>
        <taxon>Spiralia</taxon>
        <taxon>Gnathifera</taxon>
        <taxon>Rotifera</taxon>
        <taxon>Eurotatoria</taxon>
        <taxon>Bdelloidea</taxon>
        <taxon>Adinetida</taxon>
        <taxon>Adinetidae</taxon>
        <taxon>Adineta</taxon>
    </lineage>
</organism>
<evidence type="ECO:0000256" key="1">
    <source>
        <dbReference type="SAM" id="Phobius"/>
    </source>
</evidence>
<name>A0A816G834_ADIRI</name>
<dbReference type="Gene3D" id="1.20.1070.10">
    <property type="entry name" value="Rhodopsin 7-helix transmembrane proteins"/>
    <property type="match status" value="1"/>
</dbReference>
<keyword evidence="1" id="KW-1133">Transmembrane helix</keyword>
<feature type="transmembrane region" description="Helical" evidence="1">
    <location>
        <begin position="69"/>
        <end position="88"/>
    </location>
</feature>
<accession>A0A816G834</accession>
<feature type="transmembrane region" description="Helical" evidence="1">
    <location>
        <begin position="134"/>
        <end position="156"/>
    </location>
</feature>